<dbReference type="InterPro" id="IPR036291">
    <property type="entry name" value="NAD(P)-bd_dom_sf"/>
</dbReference>
<dbReference type="Gene3D" id="3.30.360.10">
    <property type="entry name" value="Dihydrodipicolinate Reductase, domain 2"/>
    <property type="match status" value="1"/>
</dbReference>
<evidence type="ECO:0000256" key="2">
    <source>
        <dbReference type="ARBA" id="ARBA00023002"/>
    </source>
</evidence>
<proteinExistence type="inferred from homology"/>
<name>A0A2T0SGG3_9PSEU</name>
<dbReference type="GO" id="GO:0000166">
    <property type="term" value="F:nucleotide binding"/>
    <property type="evidence" value="ECO:0007669"/>
    <property type="project" value="InterPro"/>
</dbReference>
<evidence type="ECO:0000313" key="6">
    <source>
        <dbReference type="Proteomes" id="UP000239494"/>
    </source>
</evidence>
<dbReference type="AlphaFoldDB" id="A0A2T0SGG3"/>
<dbReference type="InterPro" id="IPR050984">
    <property type="entry name" value="Gfo/Idh/MocA_domain"/>
</dbReference>
<feature type="domain" description="Gfo/Idh/MocA-like oxidoreductase N-terminal" evidence="3">
    <location>
        <begin position="9"/>
        <end position="127"/>
    </location>
</feature>
<evidence type="ECO:0000313" key="5">
    <source>
        <dbReference type="EMBL" id="PRY32495.1"/>
    </source>
</evidence>
<accession>A0A2T0SGG3</accession>
<evidence type="ECO:0000259" key="4">
    <source>
        <dbReference type="Pfam" id="PF22725"/>
    </source>
</evidence>
<dbReference type="PANTHER" id="PTHR22604">
    <property type="entry name" value="OXIDOREDUCTASES"/>
    <property type="match status" value="1"/>
</dbReference>
<dbReference type="InterPro" id="IPR055170">
    <property type="entry name" value="GFO_IDH_MocA-like_dom"/>
</dbReference>
<organism evidence="5 6">
    <name type="scientific">Umezawaea tangerina</name>
    <dbReference type="NCBI Taxonomy" id="84725"/>
    <lineage>
        <taxon>Bacteria</taxon>
        <taxon>Bacillati</taxon>
        <taxon>Actinomycetota</taxon>
        <taxon>Actinomycetes</taxon>
        <taxon>Pseudonocardiales</taxon>
        <taxon>Pseudonocardiaceae</taxon>
        <taxon>Umezawaea</taxon>
    </lineage>
</organism>
<dbReference type="OrthoDB" id="9815825at2"/>
<comment type="caution">
    <text evidence="5">The sequence shown here is derived from an EMBL/GenBank/DDBJ whole genome shotgun (WGS) entry which is preliminary data.</text>
</comment>
<dbReference type="PANTHER" id="PTHR22604:SF105">
    <property type="entry name" value="TRANS-1,2-DIHYDROBENZENE-1,2-DIOL DEHYDROGENASE"/>
    <property type="match status" value="1"/>
</dbReference>
<keyword evidence="2" id="KW-0560">Oxidoreductase</keyword>
<sequence length="336" mass="35195">MGTGPLEPVRVGVLGAASTAWRRMLPALAGTPGVTVTAIASRDRAKAARFTDRFGGEPVEGYAALVGRADVDAVYVPLPNALHHEWTTAALLAGKHVLAEKPMTTDAAATARLLGLAEANGLVLRENFTFLHHPAHATVRDLCAAGRLGEVRSFTGSFCFPPLPADDVRYRPDLGGGALLDAGVYPIRTAQLLFGDDLEPVGAVLRVDADTGVDVAGTALLVSAAGVAVTAEFGFQHSYAGGYRLWGSTGRLSLDRAFTPPATHQPVLRIDEQDHAEELVLPAADQFARSAAAFADEVRAARAGTPPQRQAGTHRTAELVDAIRALARTTTTSGGR</sequence>
<dbReference type="RefSeq" id="WP_106196409.1">
    <property type="nucleotide sequence ID" value="NZ_PVTF01000021.1"/>
</dbReference>
<dbReference type="EMBL" id="PVTF01000021">
    <property type="protein sequence ID" value="PRY32495.1"/>
    <property type="molecule type" value="Genomic_DNA"/>
</dbReference>
<feature type="domain" description="GFO/IDH/MocA-like oxidoreductase" evidence="4">
    <location>
        <begin position="137"/>
        <end position="252"/>
    </location>
</feature>
<evidence type="ECO:0000259" key="3">
    <source>
        <dbReference type="Pfam" id="PF01408"/>
    </source>
</evidence>
<dbReference type="Proteomes" id="UP000239494">
    <property type="component" value="Unassembled WGS sequence"/>
</dbReference>
<comment type="similarity">
    <text evidence="1">Belongs to the Gfo/Idh/MocA family.</text>
</comment>
<dbReference type="Gene3D" id="3.40.50.720">
    <property type="entry name" value="NAD(P)-binding Rossmann-like Domain"/>
    <property type="match status" value="1"/>
</dbReference>
<dbReference type="SUPFAM" id="SSF51735">
    <property type="entry name" value="NAD(P)-binding Rossmann-fold domains"/>
    <property type="match status" value="1"/>
</dbReference>
<keyword evidence="6" id="KW-1185">Reference proteome</keyword>
<dbReference type="InterPro" id="IPR000683">
    <property type="entry name" value="Gfo/Idh/MocA-like_OxRdtase_N"/>
</dbReference>
<dbReference type="GO" id="GO:0016491">
    <property type="term" value="F:oxidoreductase activity"/>
    <property type="evidence" value="ECO:0007669"/>
    <property type="project" value="UniProtKB-KW"/>
</dbReference>
<dbReference type="SUPFAM" id="SSF55347">
    <property type="entry name" value="Glyceraldehyde-3-phosphate dehydrogenase-like, C-terminal domain"/>
    <property type="match status" value="1"/>
</dbReference>
<dbReference type="Pfam" id="PF22725">
    <property type="entry name" value="GFO_IDH_MocA_C3"/>
    <property type="match status" value="1"/>
</dbReference>
<gene>
    <name evidence="5" type="ORF">CLV43_12192</name>
</gene>
<evidence type="ECO:0000256" key="1">
    <source>
        <dbReference type="ARBA" id="ARBA00010928"/>
    </source>
</evidence>
<dbReference type="Pfam" id="PF01408">
    <property type="entry name" value="GFO_IDH_MocA"/>
    <property type="match status" value="1"/>
</dbReference>
<reference evidence="5 6" key="1">
    <citation type="submission" date="2018-03" db="EMBL/GenBank/DDBJ databases">
        <title>Genomic Encyclopedia of Archaeal and Bacterial Type Strains, Phase II (KMG-II): from individual species to whole genera.</title>
        <authorList>
            <person name="Goeker M."/>
        </authorList>
    </citation>
    <scope>NUCLEOTIDE SEQUENCE [LARGE SCALE GENOMIC DNA]</scope>
    <source>
        <strain evidence="5 6">DSM 44720</strain>
    </source>
</reference>
<protein>
    <submittedName>
        <fullName evidence="5">Putative dehydrogenase</fullName>
    </submittedName>
</protein>